<accession>A0A6C0KDT4</accession>
<evidence type="ECO:0000313" key="2">
    <source>
        <dbReference type="EMBL" id="QHU15809.1"/>
    </source>
</evidence>
<feature type="region of interest" description="Disordered" evidence="1">
    <location>
        <begin position="146"/>
        <end position="175"/>
    </location>
</feature>
<dbReference type="EMBL" id="MN740868">
    <property type="protein sequence ID" value="QHU15809.1"/>
    <property type="molecule type" value="Genomic_DNA"/>
</dbReference>
<organism evidence="2">
    <name type="scientific">viral metagenome</name>
    <dbReference type="NCBI Taxonomy" id="1070528"/>
    <lineage>
        <taxon>unclassified sequences</taxon>
        <taxon>metagenomes</taxon>
        <taxon>organismal metagenomes</taxon>
    </lineage>
</organism>
<sequence length="175" mass="20632">MNSNNDDIIPKLKFISRLNKGDKINVKNMYIQSNNFYNWINRSFFNIDDRANTLMFVHTTVKRGFDLLLHHIDSTNPFDIILCQNLYNDLKNTQVGFSNLRETYIEDVMFSCKIDALVEETAAKLAEIESKYRILASRDFDEKNDRIDRNVDKNDKNDRNVDKNEKNDKPKKNNT</sequence>
<protein>
    <submittedName>
        <fullName evidence="2">Uncharacterized protein</fullName>
    </submittedName>
</protein>
<dbReference type="AlphaFoldDB" id="A0A6C0KDT4"/>
<reference evidence="2" key="1">
    <citation type="journal article" date="2020" name="Nature">
        <title>Giant virus diversity and host interactions through global metagenomics.</title>
        <authorList>
            <person name="Schulz F."/>
            <person name="Roux S."/>
            <person name="Paez-Espino D."/>
            <person name="Jungbluth S."/>
            <person name="Walsh D.A."/>
            <person name="Denef V.J."/>
            <person name="McMahon K.D."/>
            <person name="Konstantinidis K.T."/>
            <person name="Eloe-Fadrosh E.A."/>
            <person name="Kyrpides N.C."/>
            <person name="Woyke T."/>
        </authorList>
    </citation>
    <scope>NUCLEOTIDE SEQUENCE</scope>
    <source>
        <strain evidence="2">GVMAG-S-3300010158-109</strain>
    </source>
</reference>
<name>A0A6C0KDT4_9ZZZZ</name>
<evidence type="ECO:0000256" key="1">
    <source>
        <dbReference type="SAM" id="MobiDB-lite"/>
    </source>
</evidence>
<proteinExistence type="predicted"/>